<dbReference type="GO" id="GO:0009252">
    <property type="term" value="P:peptidoglycan biosynthetic process"/>
    <property type="evidence" value="ECO:0007669"/>
    <property type="project" value="UniProtKB-UniRule"/>
</dbReference>
<evidence type="ECO:0000256" key="6">
    <source>
        <dbReference type="ARBA" id="ARBA00022989"/>
    </source>
</evidence>
<dbReference type="InterPro" id="IPR004268">
    <property type="entry name" value="MurJ"/>
</dbReference>
<dbReference type="NCBIfam" id="TIGR01695">
    <property type="entry name" value="murJ_mviN"/>
    <property type="match status" value="1"/>
</dbReference>
<dbReference type="GO" id="GO:0071555">
    <property type="term" value="P:cell wall organization"/>
    <property type="evidence" value="ECO:0007669"/>
    <property type="project" value="UniProtKB-UniRule"/>
</dbReference>
<feature type="transmembrane region" description="Helical" evidence="10">
    <location>
        <begin position="279"/>
        <end position="302"/>
    </location>
</feature>
<feature type="transmembrane region" description="Helical" evidence="10">
    <location>
        <begin position="238"/>
        <end position="258"/>
    </location>
</feature>
<comment type="similarity">
    <text evidence="9 10 11">Belongs to the MurJ/MviN family.</text>
</comment>
<keyword evidence="10 11" id="KW-0961">Cell wall biogenesis/degradation</keyword>
<protein>
    <recommendedName>
        <fullName evidence="10">Probable lipid II flippase MurJ</fullName>
    </recommendedName>
</protein>
<dbReference type="UniPathway" id="UPA00219"/>
<dbReference type="CDD" id="cd13123">
    <property type="entry name" value="MATE_MurJ_like"/>
    <property type="match status" value="1"/>
</dbReference>
<name>A0A7C3CRX3_9BACT</name>
<dbReference type="GO" id="GO:0005886">
    <property type="term" value="C:plasma membrane"/>
    <property type="evidence" value="ECO:0007669"/>
    <property type="project" value="UniProtKB-SubCell"/>
</dbReference>
<dbReference type="HAMAP" id="MF_02078">
    <property type="entry name" value="MurJ_MviN"/>
    <property type="match status" value="1"/>
</dbReference>
<feature type="transmembrane region" description="Helical" evidence="10">
    <location>
        <begin position="178"/>
        <end position="204"/>
    </location>
</feature>
<dbReference type="PANTHER" id="PTHR47019">
    <property type="entry name" value="LIPID II FLIPPASE MURJ"/>
    <property type="match status" value="1"/>
</dbReference>
<keyword evidence="7 10" id="KW-0472">Membrane</keyword>
<dbReference type="PRINTS" id="PR01806">
    <property type="entry name" value="VIRFACTRMVIN"/>
</dbReference>
<evidence type="ECO:0000256" key="8">
    <source>
        <dbReference type="ARBA" id="ARBA00060041"/>
    </source>
</evidence>
<evidence type="ECO:0000256" key="9">
    <source>
        <dbReference type="ARBA" id="ARBA00061532"/>
    </source>
</evidence>
<feature type="transmembrane region" description="Helical" evidence="10">
    <location>
        <begin position="433"/>
        <end position="453"/>
    </location>
</feature>
<keyword evidence="2 10" id="KW-1003">Cell membrane</keyword>
<evidence type="ECO:0000256" key="11">
    <source>
        <dbReference type="PIRNR" id="PIRNR002869"/>
    </source>
</evidence>
<dbReference type="GO" id="GO:0008360">
    <property type="term" value="P:regulation of cell shape"/>
    <property type="evidence" value="ECO:0007669"/>
    <property type="project" value="UniProtKB-UniRule"/>
</dbReference>
<evidence type="ECO:0000313" key="12">
    <source>
        <dbReference type="EMBL" id="HFC96833.1"/>
    </source>
</evidence>
<sequence length="549" mass="59839">MTIFPARRSSRASSMVAMGIFWPPQKGFFIIAYPPSDYTMSRDTATKIAHQARSVTVAVIISRVLGLVREQVLAMLLGAGREMDAFVVAYRIPNLLRDLFAEGALGMAFTKVFSATREREAPEAAFRAASEVITVFGCLILSIVVLGEILAPVLVHLLAPAFRHFPGKFTLTVHLTRIMWPFLWFISLSALAAGMLNALGIFFWPALSSALFNLTSVLLGGGLYLFFGHLGWPGVMGFALGVLCGGLVQLSFNLPFLLRRGFRFRPRLNHRSPAVRETLKLMGPSVLGLSAVQLNIFINTYFATSCGEGAVSWLAYAFRLMYVPLGLFGVGLSLALLPEASRRAARGDYETLRRTFSSSLLVGLGLSVPSAVGLATLAEPIVRLIFEHGRFRPEDTLHTAQALRIFALGLPFYSVTKVSVPIFYALGNTAIPAGASFLSVGVNLITILLTLSYLNFKAVALGTALALIFQACFLGGILELRIKDLFPGRFWVGLLKIILSAGTMGILALALQKNLPVLPLILLCALLFLGLIRILGPEEALYFWKRLRP</sequence>
<accession>A0A7C3CRX3</accession>
<organism evidence="12">
    <name type="scientific">Thermosulfurimonas dismutans</name>
    <dbReference type="NCBI Taxonomy" id="999894"/>
    <lineage>
        <taxon>Bacteria</taxon>
        <taxon>Pseudomonadati</taxon>
        <taxon>Thermodesulfobacteriota</taxon>
        <taxon>Thermodesulfobacteria</taxon>
        <taxon>Thermodesulfobacteriales</taxon>
        <taxon>Thermodesulfobacteriaceae</taxon>
        <taxon>Thermosulfurimonas</taxon>
    </lineage>
</organism>
<feature type="transmembrane region" description="Helical" evidence="10">
    <location>
        <begin position="402"/>
        <end position="426"/>
    </location>
</feature>
<comment type="subcellular location">
    <subcellularLocation>
        <location evidence="1 10">Cell membrane</location>
        <topology evidence="1 10">Multi-pass membrane protein</topology>
    </subcellularLocation>
</comment>
<comment type="caution">
    <text evidence="12">The sequence shown here is derived from an EMBL/GenBank/DDBJ whole genome shotgun (WGS) entry which is preliminary data.</text>
</comment>
<dbReference type="GO" id="GO:0034204">
    <property type="term" value="P:lipid translocation"/>
    <property type="evidence" value="ECO:0007669"/>
    <property type="project" value="TreeGrafter"/>
</dbReference>
<dbReference type="Pfam" id="PF03023">
    <property type="entry name" value="MurJ"/>
    <property type="match status" value="1"/>
</dbReference>
<reference evidence="12" key="1">
    <citation type="journal article" date="2020" name="mSystems">
        <title>Genome- and Community-Level Interaction Insights into Carbon Utilization and Element Cycling Functions of Hydrothermarchaeota in Hydrothermal Sediment.</title>
        <authorList>
            <person name="Zhou Z."/>
            <person name="Liu Y."/>
            <person name="Xu W."/>
            <person name="Pan J."/>
            <person name="Luo Z.H."/>
            <person name="Li M."/>
        </authorList>
    </citation>
    <scope>NUCLEOTIDE SEQUENCE [LARGE SCALE GENOMIC DNA]</scope>
    <source>
        <strain evidence="12">HyVt-483</strain>
    </source>
</reference>
<feature type="transmembrane region" description="Helical" evidence="10">
    <location>
        <begin position="517"/>
        <end position="536"/>
    </location>
</feature>
<dbReference type="PANTHER" id="PTHR47019:SF1">
    <property type="entry name" value="LIPID II FLIPPASE MURJ"/>
    <property type="match status" value="1"/>
</dbReference>
<dbReference type="PIRSF" id="PIRSF002869">
    <property type="entry name" value="MviN"/>
    <property type="match status" value="1"/>
</dbReference>
<keyword evidence="3 10" id="KW-0812">Transmembrane</keyword>
<keyword evidence="4 10" id="KW-0133">Cell shape</keyword>
<dbReference type="GO" id="GO:0015648">
    <property type="term" value="F:lipid-linked peptidoglycan transporter activity"/>
    <property type="evidence" value="ECO:0007669"/>
    <property type="project" value="UniProtKB-UniRule"/>
</dbReference>
<evidence type="ECO:0000256" key="1">
    <source>
        <dbReference type="ARBA" id="ARBA00004651"/>
    </source>
</evidence>
<dbReference type="EMBL" id="DRMH01000002">
    <property type="protein sequence ID" value="HFC96833.1"/>
    <property type="molecule type" value="Genomic_DNA"/>
</dbReference>
<proteinExistence type="inferred from homology"/>
<evidence type="ECO:0000256" key="2">
    <source>
        <dbReference type="ARBA" id="ARBA00022475"/>
    </source>
</evidence>
<keyword evidence="10 11" id="KW-0813">Transport</keyword>
<gene>
    <name evidence="10 12" type="primary">murJ</name>
    <name evidence="12" type="ORF">ENJ40_00040</name>
</gene>
<feature type="transmembrane region" description="Helical" evidence="10">
    <location>
        <begin position="132"/>
        <end position="158"/>
    </location>
</feature>
<keyword evidence="6 10" id="KW-1133">Transmembrane helix</keyword>
<comment type="function">
    <text evidence="8 10 11">Involved in peptidoglycan biosynthesis. Transports lipid-linked peptidoglycan precursors from the inner to the outer leaflet of the cytoplasmic membrane.</text>
</comment>
<evidence type="ECO:0000256" key="10">
    <source>
        <dbReference type="HAMAP-Rule" id="MF_02078"/>
    </source>
</evidence>
<evidence type="ECO:0000256" key="3">
    <source>
        <dbReference type="ARBA" id="ARBA00022692"/>
    </source>
</evidence>
<evidence type="ECO:0000256" key="4">
    <source>
        <dbReference type="ARBA" id="ARBA00022960"/>
    </source>
</evidence>
<evidence type="ECO:0000256" key="7">
    <source>
        <dbReference type="ARBA" id="ARBA00023136"/>
    </source>
</evidence>
<feature type="transmembrane region" description="Helical" evidence="10">
    <location>
        <begin position="459"/>
        <end position="478"/>
    </location>
</feature>
<feature type="transmembrane region" description="Helical" evidence="10">
    <location>
        <begin position="314"/>
        <end position="337"/>
    </location>
</feature>
<keyword evidence="5 10" id="KW-0573">Peptidoglycan synthesis</keyword>
<feature type="transmembrane region" description="Helical" evidence="10">
    <location>
        <begin position="211"/>
        <end position="232"/>
    </location>
</feature>
<dbReference type="AlphaFoldDB" id="A0A7C3CRX3"/>
<feature type="transmembrane region" description="Helical" evidence="10">
    <location>
        <begin position="358"/>
        <end position="382"/>
    </location>
</feature>
<evidence type="ECO:0000256" key="5">
    <source>
        <dbReference type="ARBA" id="ARBA00022984"/>
    </source>
</evidence>
<comment type="pathway">
    <text evidence="10">Cell wall biogenesis; peptidoglycan biosynthesis.</text>
</comment>
<dbReference type="InterPro" id="IPR051050">
    <property type="entry name" value="Lipid_II_flippase_MurJ/MviN"/>
</dbReference>
<feature type="transmembrane region" description="Helical" evidence="10">
    <location>
        <begin position="490"/>
        <end position="511"/>
    </location>
</feature>
<dbReference type="Proteomes" id="UP000886043">
    <property type="component" value="Unassembled WGS sequence"/>
</dbReference>